<name>A0ABY3MSL9_9GAMM</name>
<accession>A0ABY3MSL9</accession>
<protein>
    <submittedName>
        <fullName evidence="1">Uncharacterized protein</fullName>
    </submittedName>
</protein>
<dbReference type="Proteomes" id="UP000815846">
    <property type="component" value="Unassembled WGS sequence"/>
</dbReference>
<proteinExistence type="predicted"/>
<gene>
    <name evidence="1" type="ORF">CWS31_017275</name>
</gene>
<evidence type="ECO:0000313" key="1">
    <source>
        <dbReference type="EMBL" id="TYK64134.1"/>
    </source>
</evidence>
<dbReference type="EMBL" id="PJAI02000065">
    <property type="protein sequence ID" value="TYK64134.1"/>
    <property type="molecule type" value="Genomic_DNA"/>
</dbReference>
<keyword evidence="2" id="KW-1185">Reference proteome</keyword>
<sequence length="63" mass="7565">MEYKAIEEMVCEDKAKRMQEAKDLNNEKEFDIHKKDLIGLVEILKRTNNKAFIKYKDIIKTDF</sequence>
<reference evidence="1 2" key="1">
    <citation type="submission" date="2019-08" db="EMBL/GenBank/DDBJ databases">
        <title>Microbe sample from Colwellia echini.</title>
        <authorList>
            <person name="Christiansen L."/>
            <person name="Pathiraja D."/>
            <person name="Schultz-Johansen M."/>
            <person name="Choi I.-G."/>
            <person name="Stougaard P."/>
        </authorList>
    </citation>
    <scope>NUCLEOTIDE SEQUENCE [LARGE SCALE GENOMIC DNA]</scope>
    <source>
        <strain evidence="1 2">A3</strain>
    </source>
</reference>
<comment type="caution">
    <text evidence="1">The sequence shown here is derived from an EMBL/GenBank/DDBJ whole genome shotgun (WGS) entry which is preliminary data.</text>
</comment>
<dbReference type="RefSeq" id="WP_101344033.1">
    <property type="nucleotide sequence ID" value="NZ_PJAI02000065.1"/>
</dbReference>
<organism evidence="1 2">
    <name type="scientific">Colwellia echini</name>
    <dbReference type="NCBI Taxonomy" id="1982103"/>
    <lineage>
        <taxon>Bacteria</taxon>
        <taxon>Pseudomonadati</taxon>
        <taxon>Pseudomonadota</taxon>
        <taxon>Gammaproteobacteria</taxon>
        <taxon>Alteromonadales</taxon>
        <taxon>Colwelliaceae</taxon>
        <taxon>Colwellia</taxon>
    </lineage>
</organism>
<evidence type="ECO:0000313" key="2">
    <source>
        <dbReference type="Proteomes" id="UP000815846"/>
    </source>
</evidence>